<keyword evidence="17" id="KW-1185">Reference proteome</keyword>
<evidence type="ECO:0000256" key="1">
    <source>
        <dbReference type="ARBA" id="ARBA00000085"/>
    </source>
</evidence>
<dbReference type="SUPFAM" id="SSF55781">
    <property type="entry name" value="GAF domain-like"/>
    <property type="match status" value="1"/>
</dbReference>
<feature type="domain" description="PAC" evidence="15">
    <location>
        <begin position="250"/>
        <end position="302"/>
    </location>
</feature>
<dbReference type="CDD" id="cd00130">
    <property type="entry name" value="PAS"/>
    <property type="match status" value="3"/>
</dbReference>
<dbReference type="Pfam" id="PF13185">
    <property type="entry name" value="GAF_2"/>
    <property type="match status" value="1"/>
</dbReference>
<dbReference type="InterPro" id="IPR013656">
    <property type="entry name" value="PAS_4"/>
</dbReference>
<keyword evidence="6" id="KW-0285">Flavoprotein</keyword>
<dbReference type="InterPro" id="IPR013655">
    <property type="entry name" value="PAS_fold_3"/>
</dbReference>
<dbReference type="InterPro" id="IPR036890">
    <property type="entry name" value="HATPase_C_sf"/>
</dbReference>
<accession>A0ABV6CK82</accession>
<dbReference type="PROSITE" id="PS50113">
    <property type="entry name" value="PAC"/>
    <property type="match status" value="2"/>
</dbReference>
<dbReference type="InterPro" id="IPR011102">
    <property type="entry name" value="Sig_transdc_His_kinase_HWE"/>
</dbReference>
<evidence type="ECO:0000256" key="7">
    <source>
        <dbReference type="ARBA" id="ARBA00022643"/>
    </source>
</evidence>
<name>A0ABV6CK82_9RHOB</name>
<dbReference type="Gene3D" id="3.30.450.40">
    <property type="match status" value="1"/>
</dbReference>
<dbReference type="Gene3D" id="3.30.450.20">
    <property type="entry name" value="PAS domain"/>
    <property type="match status" value="4"/>
</dbReference>
<keyword evidence="7" id="KW-0288">FMN</keyword>
<keyword evidence="12" id="KW-0157">Chromophore</keyword>
<evidence type="ECO:0000256" key="8">
    <source>
        <dbReference type="ARBA" id="ARBA00022679"/>
    </source>
</evidence>
<evidence type="ECO:0000313" key="17">
    <source>
        <dbReference type="Proteomes" id="UP001589795"/>
    </source>
</evidence>
<dbReference type="InterPro" id="IPR001610">
    <property type="entry name" value="PAC"/>
</dbReference>
<gene>
    <name evidence="16" type="ORF">ACFFIZ_03295</name>
</gene>
<dbReference type="Proteomes" id="UP001589795">
    <property type="component" value="Unassembled WGS sequence"/>
</dbReference>
<dbReference type="SUPFAM" id="SSF55874">
    <property type="entry name" value="ATPase domain of HSP90 chaperone/DNA topoisomerase II/histidine kinase"/>
    <property type="match status" value="1"/>
</dbReference>
<evidence type="ECO:0000256" key="13">
    <source>
        <dbReference type="ARBA" id="ARBA00023170"/>
    </source>
</evidence>
<feature type="domain" description="PAC" evidence="15">
    <location>
        <begin position="653"/>
        <end position="706"/>
    </location>
</feature>
<dbReference type="Pfam" id="PF07536">
    <property type="entry name" value="HWE_HK"/>
    <property type="match status" value="1"/>
</dbReference>
<dbReference type="Pfam" id="PF08448">
    <property type="entry name" value="PAS_4"/>
    <property type="match status" value="1"/>
</dbReference>
<dbReference type="InterPro" id="IPR029016">
    <property type="entry name" value="GAF-like_dom_sf"/>
</dbReference>
<dbReference type="SMART" id="SM00086">
    <property type="entry name" value="PAC"/>
    <property type="match status" value="3"/>
</dbReference>
<dbReference type="RefSeq" id="WP_265507139.1">
    <property type="nucleotide sequence ID" value="NZ_JAOTBE010000025.1"/>
</dbReference>
<evidence type="ECO:0000259" key="15">
    <source>
        <dbReference type="PROSITE" id="PS50113"/>
    </source>
</evidence>
<keyword evidence="11" id="KW-0067">ATP-binding</keyword>
<reference evidence="16 17" key="1">
    <citation type="submission" date="2024-09" db="EMBL/GenBank/DDBJ databases">
        <authorList>
            <person name="Sun Q."/>
            <person name="Mori K."/>
        </authorList>
    </citation>
    <scope>NUCLEOTIDE SEQUENCE [LARGE SCALE GENOMIC DNA]</scope>
    <source>
        <strain evidence="16 17">CCM 7904</strain>
    </source>
</reference>
<evidence type="ECO:0000256" key="6">
    <source>
        <dbReference type="ARBA" id="ARBA00022630"/>
    </source>
</evidence>
<keyword evidence="13" id="KW-0675">Receptor</keyword>
<comment type="catalytic activity">
    <reaction evidence="1">
        <text>ATP + protein L-histidine = ADP + protein N-phospho-L-histidine.</text>
        <dbReference type="EC" id="2.7.13.3"/>
    </reaction>
</comment>
<evidence type="ECO:0000259" key="14">
    <source>
        <dbReference type="PROSITE" id="PS50112"/>
    </source>
</evidence>
<evidence type="ECO:0000256" key="3">
    <source>
        <dbReference type="ARBA" id="ARBA00022543"/>
    </source>
</evidence>
<keyword evidence="3" id="KW-0600">Photoreceptor protein</keyword>
<evidence type="ECO:0000256" key="4">
    <source>
        <dbReference type="ARBA" id="ARBA00022553"/>
    </source>
</evidence>
<proteinExistence type="predicted"/>
<dbReference type="InterPro" id="IPR003018">
    <property type="entry name" value="GAF"/>
</dbReference>
<dbReference type="NCBIfam" id="TIGR00229">
    <property type="entry name" value="sensory_box"/>
    <property type="match status" value="3"/>
</dbReference>
<dbReference type="InterPro" id="IPR000700">
    <property type="entry name" value="PAS-assoc_C"/>
</dbReference>
<protein>
    <recommendedName>
        <fullName evidence="2">histidine kinase</fullName>
        <ecNumber evidence="2">2.7.13.3</ecNumber>
    </recommendedName>
</protein>
<dbReference type="InterPro" id="IPR000014">
    <property type="entry name" value="PAS"/>
</dbReference>
<dbReference type="InterPro" id="IPR052162">
    <property type="entry name" value="Sensor_kinase/Photoreceptor"/>
</dbReference>
<keyword evidence="4" id="KW-0597">Phosphoprotein</keyword>
<evidence type="ECO:0000313" key="16">
    <source>
        <dbReference type="EMBL" id="MFC0199373.1"/>
    </source>
</evidence>
<dbReference type="Gene3D" id="3.30.565.10">
    <property type="entry name" value="Histidine kinase-like ATPase, C-terminal domain"/>
    <property type="match status" value="1"/>
</dbReference>
<evidence type="ECO:0000256" key="2">
    <source>
        <dbReference type="ARBA" id="ARBA00012438"/>
    </source>
</evidence>
<evidence type="ECO:0000256" key="9">
    <source>
        <dbReference type="ARBA" id="ARBA00022741"/>
    </source>
</evidence>
<dbReference type="EMBL" id="JBHLWQ010000034">
    <property type="protein sequence ID" value="MFC0199373.1"/>
    <property type="molecule type" value="Genomic_DNA"/>
</dbReference>
<keyword evidence="9" id="KW-0547">Nucleotide-binding</keyword>
<dbReference type="SMART" id="SM00065">
    <property type="entry name" value="GAF"/>
    <property type="match status" value="1"/>
</dbReference>
<evidence type="ECO:0000256" key="10">
    <source>
        <dbReference type="ARBA" id="ARBA00022777"/>
    </source>
</evidence>
<dbReference type="PROSITE" id="PS50112">
    <property type="entry name" value="PAS"/>
    <property type="match status" value="1"/>
</dbReference>
<evidence type="ECO:0000256" key="5">
    <source>
        <dbReference type="ARBA" id="ARBA00022606"/>
    </source>
</evidence>
<dbReference type="PANTHER" id="PTHR43304:SF1">
    <property type="entry name" value="PAC DOMAIN-CONTAINING PROTEIN"/>
    <property type="match status" value="1"/>
</dbReference>
<organism evidence="16 17">
    <name type="scientific">Paracoccus rhizosphaerae</name>
    <dbReference type="NCBI Taxonomy" id="1133347"/>
    <lineage>
        <taxon>Bacteria</taxon>
        <taxon>Pseudomonadati</taxon>
        <taxon>Pseudomonadota</taxon>
        <taxon>Alphaproteobacteria</taxon>
        <taxon>Rhodobacterales</taxon>
        <taxon>Paracoccaceae</taxon>
        <taxon>Paracoccus</taxon>
    </lineage>
</organism>
<dbReference type="SUPFAM" id="SSF55785">
    <property type="entry name" value="PYP-like sensor domain (PAS domain)"/>
    <property type="match status" value="4"/>
</dbReference>
<evidence type="ECO:0000256" key="11">
    <source>
        <dbReference type="ARBA" id="ARBA00022840"/>
    </source>
</evidence>
<dbReference type="Pfam" id="PF08447">
    <property type="entry name" value="PAS_3"/>
    <property type="match status" value="2"/>
</dbReference>
<dbReference type="EC" id="2.7.13.3" evidence="2"/>
<feature type="domain" description="PAS" evidence="14">
    <location>
        <begin position="303"/>
        <end position="373"/>
    </location>
</feature>
<keyword evidence="5" id="KW-0716">Sensory transduction</keyword>
<dbReference type="SMART" id="SM00091">
    <property type="entry name" value="PAS"/>
    <property type="match status" value="3"/>
</dbReference>
<dbReference type="InterPro" id="IPR035965">
    <property type="entry name" value="PAS-like_dom_sf"/>
</dbReference>
<comment type="caution">
    <text evidence="16">The sequence shown here is derived from an EMBL/GenBank/DDBJ whole genome shotgun (WGS) entry which is preliminary data.</text>
</comment>
<keyword evidence="8" id="KW-0808">Transferase</keyword>
<evidence type="ECO:0000256" key="12">
    <source>
        <dbReference type="ARBA" id="ARBA00022991"/>
    </source>
</evidence>
<dbReference type="SMART" id="SM00911">
    <property type="entry name" value="HWE_HK"/>
    <property type="match status" value="1"/>
</dbReference>
<keyword evidence="10" id="KW-0418">Kinase</keyword>
<dbReference type="PANTHER" id="PTHR43304">
    <property type="entry name" value="PHYTOCHROME-LIKE PROTEIN CPH1"/>
    <property type="match status" value="1"/>
</dbReference>
<sequence>MTANRETALLRRQKVLADFGDFALQSEDLDEILTQACKLVADAMETGRAKVLQIEEGGSTLLLRAGTGWASDIVGKARISMNERSSESFSIRERRPVISNDVTQDGRFDVPGFMKDAGVRALANVPVLLPGGRAFGLLQVDASEPRDFDQDDVEFLRTYATILGPIVDRILKVSALRQSESRYRAFVTASSDVVYRMSPDWTEMRRLHGQGFLEDTPEPAYGWMEQYIEPEDRAEVAAAISAAISNKSMFDLQHRVRQADGSIGWTRSRAAPILDGNGDIVEWLGAARDVTAQQAAQEQLGRSETRLKNVLNGMDEAFGLMDHDFRILAFNKAAQQFEGRAPEEFLGRSHWEVFPGSGDTKVGRLLRRAMAERRSASLEHLYTWKDGTKRWLDMRAYPVPEGLAVFWRDITERKAAEERLREADERYRSALERQVRERTAELKASRDLLEATINNSTDMIQLFRAIRDAAGEIVDFRWVLVNPASRQIFGDVEGESLLDRNPGVVPAGIFDAFRRVTETGEPEQAERHYTHEQFDGWFLQSVVRLGDGVATTTNDITEWKAAQQEVLRLQEEVAQSRLRKSERRFQTLAEGIPQLVWRAHICGRWTWASPQWTAFTGQSDADSHDWGWLDPVHPDDRAGARAAWERASSSEGFEADYRLREAITGHYRWFQTRATPVQDEAGSVVEWLGTSTDVQDLREMHDRQGVLVAELQHRTRNLITVALVLSDMTARTSRDLEHFQSRFADRLKALARVQGLLSRLTTETDRVTFDELVRTELSAMDGGQDRVTISGPAGIRLRSSTVQTLAMALHELATNAVKYGALGQPAAHLTISWTVDASRPDDKPWLHIDWRESGVEMPPDGTAPAGSGQGRELIERALPYQLRAETTYALTPDGVHCTIALPVSATTATETSKND</sequence>